<feature type="signal peptide" evidence="1">
    <location>
        <begin position="1"/>
        <end position="21"/>
    </location>
</feature>
<gene>
    <name evidence="2" type="ORF">LYB30171_00008</name>
</gene>
<evidence type="ECO:0000313" key="3">
    <source>
        <dbReference type="Proteomes" id="UP000680116"/>
    </source>
</evidence>
<protein>
    <recommendedName>
        <fullName evidence="4">Cell surface protein</fullName>
    </recommendedName>
</protein>
<dbReference type="Proteomes" id="UP000680116">
    <property type="component" value="Chromosome"/>
</dbReference>
<evidence type="ECO:0000256" key="1">
    <source>
        <dbReference type="SAM" id="SignalP"/>
    </source>
</evidence>
<accession>A0ABM8UBI9</accession>
<feature type="chain" id="PRO_5046531796" description="Cell surface protein" evidence="1">
    <location>
        <begin position="22"/>
        <end position="257"/>
    </location>
</feature>
<dbReference type="RefSeq" id="WP_215219058.1">
    <property type="nucleotide sequence ID" value="NZ_OU015430.1"/>
</dbReference>
<reference evidence="2 3" key="1">
    <citation type="submission" date="2021-04" db="EMBL/GenBank/DDBJ databases">
        <authorList>
            <person name="Rodrigo-Torres L."/>
            <person name="Arahal R. D."/>
            <person name="Lucena T."/>
        </authorList>
    </citation>
    <scope>NUCLEOTIDE SEQUENCE [LARGE SCALE GENOMIC DNA]</scope>
    <source>
        <strain evidence="2 3">CECT 30171</strain>
    </source>
</reference>
<name>A0ABM8UBI9_9GAMM</name>
<evidence type="ECO:0000313" key="2">
    <source>
        <dbReference type="EMBL" id="CAG4967253.1"/>
    </source>
</evidence>
<dbReference type="EMBL" id="OU015430">
    <property type="protein sequence ID" value="CAG4967253.1"/>
    <property type="molecule type" value="Genomic_DNA"/>
</dbReference>
<sequence length="257" mass="25066">MKLSHTLIAASLLAIATPAFAAGDDADIYSDWDMYNSIYVIGEVFVSGTIDVASESAAVVDQDQTTLANWSTGDGDNTASASEDALSGALGNIGANIAAGVGNAQANDAALASVDGEAVFASAMLFNNQTTAANLGTDAFEADAGLFYDASVSDNVLASAAGNIGLNVAAGVGNAQSNALAASVNSSGNVASASADSEQLTEMNDVVAGMDLDNTASLSGSALSAAVGNIGVNIAAGVGNAQHNGLSIAVASCGTCN</sequence>
<proteinExistence type="predicted"/>
<evidence type="ECO:0008006" key="4">
    <source>
        <dbReference type="Google" id="ProtNLM"/>
    </source>
</evidence>
<keyword evidence="3" id="KW-1185">Reference proteome</keyword>
<organism evidence="2 3">
    <name type="scientific">Novilysobacter luteus</name>
    <dbReference type="NCBI Taxonomy" id="2822368"/>
    <lineage>
        <taxon>Bacteria</taxon>
        <taxon>Pseudomonadati</taxon>
        <taxon>Pseudomonadota</taxon>
        <taxon>Gammaproteobacteria</taxon>
        <taxon>Lysobacterales</taxon>
        <taxon>Lysobacteraceae</taxon>
        <taxon>Novilysobacter</taxon>
    </lineage>
</organism>
<keyword evidence="1" id="KW-0732">Signal</keyword>